<comment type="caution">
    <text evidence="4">The sequence shown here is derived from an EMBL/GenBank/DDBJ whole genome shotgun (WGS) entry which is preliminary data.</text>
</comment>
<organism evidence="4 5">
    <name type="scientific">Caerostris darwini</name>
    <dbReference type="NCBI Taxonomy" id="1538125"/>
    <lineage>
        <taxon>Eukaryota</taxon>
        <taxon>Metazoa</taxon>
        <taxon>Ecdysozoa</taxon>
        <taxon>Arthropoda</taxon>
        <taxon>Chelicerata</taxon>
        <taxon>Arachnida</taxon>
        <taxon>Araneae</taxon>
        <taxon>Araneomorphae</taxon>
        <taxon>Entelegynae</taxon>
        <taxon>Araneoidea</taxon>
        <taxon>Araneidae</taxon>
        <taxon>Caerostris</taxon>
    </lineage>
</organism>
<name>A0AAV4PUV5_9ARAC</name>
<gene>
    <name evidence="4" type="primary">Ppp4r1</name>
    <name evidence="4" type="ORF">CDAR_501462</name>
</gene>
<dbReference type="Gene3D" id="1.25.10.10">
    <property type="entry name" value="Leucine-rich Repeat Variant"/>
    <property type="match status" value="2"/>
</dbReference>
<sequence>MLRRNGGHDSRGVSVKGILEKCCYCADAVVDSAAFELSIIGLSDNSFTSAKMDSLSRVKLLMENRQRRHKNSCVEKEGGMAERFPEMEFLCPACLVPDVTSNRNHPDKKRPPFGSYWQLAAKKIVHFLQKAESNPEKYQSVISVMCKLSEDEESMVRSELVQHIPSIALYCQNNSDLKLVISQQLVPYTVKLLNDNHLSVRKLAQTALLVLLENNLIGQLQLSEWICPLVAQLALNPTTFDDQKVEDVTVMSMMIPLVEKELALKYFLDPYISLCSDKTLGIRTVCAMRFGTLCSIAGTEITESSLLPAFLELCKDHAWGVRKASSSVFIEVTNVVSLKTRREVLSGALLKLLDDTSPTVKLAAYQSLGAFICSFADPTRTGFVCENGKLNFLTATEDIKEINMNINCPKMKELIDKQDTIFSNLENNQASTESASQIFMNCIQSNLTKKTSECFVEQVDSLVLTNREDPPANDSLVQEDPLSKDTIAQQEPSNKDAVVQKDPFNNESFFNNFQFWRTPLPSVDFPVVEMMDCNKKRVPVPAHLISYAGDVESFNNPYLNVPSLDKQDLLDDEELQAAFKESILAFKSDELIDRKKKRPGKFRQNPLLINTSKKKECDDISSKSLGDLIMNQDIVPSKVLMKYFDAIMSTNILNPADELNAACAFSFPAVTYTLGRKYWPCLRAVFMRVTRNVQNFSELRNRCAIASSLPQLASMLGHDIVVEDLLPKFLEFLKDVDEVRQSVVLQIPDFLKYVPPEERYRFFVHIEDFLEDAGQMKWRFRCCVAEQLSATLKLCNPHSIQKYFLPVAITLLQDKVSAVRSAAAEFMANIIKNIMDDVKLTLLSKLDTTYRQAHKWNQRQTYVILCDQLAKQRSLSEDVFAIEIVPRLFSLAWDVVPNVRLAVSRCIALTLLPLDYIPSIQKANYDLFLQVMYSLQSDIDDDVRHYVLFVNYLDEAVTSTFSIPM</sequence>
<evidence type="ECO:0000256" key="1">
    <source>
        <dbReference type="ARBA" id="ARBA00022737"/>
    </source>
</evidence>
<evidence type="ECO:0000256" key="3">
    <source>
        <dbReference type="SAM" id="MobiDB-lite"/>
    </source>
</evidence>
<evidence type="ECO:0000256" key="2">
    <source>
        <dbReference type="PROSITE-ProRule" id="PRU00103"/>
    </source>
</evidence>
<dbReference type="PANTHER" id="PTHR10648:SF1">
    <property type="entry name" value="SERINE_THREONINE-PROTEIN PHOSPHATASE 4 REGULATORY SUBUNIT 1"/>
    <property type="match status" value="1"/>
</dbReference>
<proteinExistence type="predicted"/>
<dbReference type="GO" id="GO:0005737">
    <property type="term" value="C:cytoplasm"/>
    <property type="evidence" value="ECO:0007669"/>
    <property type="project" value="TreeGrafter"/>
</dbReference>
<protein>
    <recommendedName>
        <fullName evidence="6">Serine/threonine-protein phosphatase 4 regulatory subunit 1</fullName>
    </recommendedName>
</protein>
<dbReference type="Pfam" id="PF24987">
    <property type="entry name" value="HEAT_EF3_N"/>
    <property type="match status" value="1"/>
</dbReference>
<evidence type="ECO:0008006" key="6">
    <source>
        <dbReference type="Google" id="ProtNLM"/>
    </source>
</evidence>
<dbReference type="PROSITE" id="PS50077">
    <property type="entry name" value="HEAT_REPEAT"/>
    <property type="match status" value="2"/>
</dbReference>
<dbReference type="AlphaFoldDB" id="A0AAV4PUV5"/>
<dbReference type="InterPro" id="IPR051023">
    <property type="entry name" value="PP2A_Regulatory_Subunit_A"/>
</dbReference>
<dbReference type="InterPro" id="IPR021133">
    <property type="entry name" value="HEAT_type_2"/>
</dbReference>
<keyword evidence="5" id="KW-1185">Reference proteome</keyword>
<evidence type="ECO:0000313" key="4">
    <source>
        <dbReference type="EMBL" id="GIY00111.1"/>
    </source>
</evidence>
<keyword evidence="1" id="KW-0677">Repeat</keyword>
<accession>A0AAV4PUV5</accession>
<dbReference type="Proteomes" id="UP001054837">
    <property type="component" value="Unassembled WGS sequence"/>
</dbReference>
<dbReference type="GO" id="GO:0019888">
    <property type="term" value="F:protein phosphatase regulator activity"/>
    <property type="evidence" value="ECO:0007669"/>
    <property type="project" value="TreeGrafter"/>
</dbReference>
<dbReference type="InterPro" id="IPR016024">
    <property type="entry name" value="ARM-type_fold"/>
</dbReference>
<feature type="repeat" description="HEAT" evidence="2">
    <location>
        <begin position="804"/>
        <end position="842"/>
    </location>
</feature>
<dbReference type="SUPFAM" id="SSF48371">
    <property type="entry name" value="ARM repeat"/>
    <property type="match status" value="1"/>
</dbReference>
<dbReference type="InterPro" id="IPR011989">
    <property type="entry name" value="ARM-like"/>
</dbReference>
<dbReference type="EMBL" id="BPLQ01003391">
    <property type="protein sequence ID" value="GIY00111.1"/>
    <property type="molecule type" value="Genomic_DNA"/>
</dbReference>
<reference evidence="4 5" key="1">
    <citation type="submission" date="2021-06" db="EMBL/GenBank/DDBJ databases">
        <title>Caerostris darwini draft genome.</title>
        <authorList>
            <person name="Kono N."/>
            <person name="Arakawa K."/>
        </authorList>
    </citation>
    <scope>NUCLEOTIDE SEQUENCE [LARGE SCALE GENOMIC DNA]</scope>
</reference>
<feature type="repeat" description="HEAT" evidence="2">
    <location>
        <begin position="306"/>
        <end position="343"/>
    </location>
</feature>
<dbReference type="PANTHER" id="PTHR10648">
    <property type="entry name" value="SERINE/THREONINE-PROTEIN PHOSPHATASE PP2A 65 KDA REGULATORY SUBUNIT"/>
    <property type="match status" value="1"/>
</dbReference>
<feature type="region of interest" description="Disordered" evidence="3">
    <location>
        <begin position="466"/>
        <end position="496"/>
    </location>
</feature>
<evidence type="ECO:0000313" key="5">
    <source>
        <dbReference type="Proteomes" id="UP001054837"/>
    </source>
</evidence>